<dbReference type="AlphaFoldDB" id="A0ABD0RF95"/>
<evidence type="ECO:0000313" key="3">
    <source>
        <dbReference type="Proteomes" id="UP001529510"/>
    </source>
</evidence>
<comment type="caution">
    <text evidence="2">The sequence shown here is derived from an EMBL/GenBank/DDBJ whole genome shotgun (WGS) entry which is preliminary data.</text>
</comment>
<dbReference type="Proteomes" id="UP001529510">
    <property type="component" value="Unassembled WGS sequence"/>
</dbReference>
<dbReference type="EMBL" id="JAMKFB020000003">
    <property type="protein sequence ID" value="KAL0197204.1"/>
    <property type="molecule type" value="Genomic_DNA"/>
</dbReference>
<sequence length="106" mass="11774">GGIKRHAEDSKEVPSEKKNLPVVAKNHNLKTNTENRPPQTEMPKNIRDNRPPSLNIQKSAPEKHIVATPARQTGTDRQKSPGPKCVQAPVTPLRARSPQPHRDAEK</sequence>
<feature type="non-terminal residue" evidence="2">
    <location>
        <position position="106"/>
    </location>
</feature>
<feature type="compositionally biased region" description="Basic and acidic residues" evidence="1">
    <location>
        <begin position="1"/>
        <end position="19"/>
    </location>
</feature>
<protein>
    <submittedName>
        <fullName evidence="2">Uncharacterized protein</fullName>
    </submittedName>
</protein>
<accession>A0ABD0RF95</accession>
<feature type="compositionally biased region" description="Polar residues" evidence="1">
    <location>
        <begin position="29"/>
        <end position="38"/>
    </location>
</feature>
<feature type="region of interest" description="Disordered" evidence="1">
    <location>
        <begin position="1"/>
        <end position="106"/>
    </location>
</feature>
<keyword evidence="3" id="KW-1185">Reference proteome</keyword>
<reference evidence="2 3" key="1">
    <citation type="submission" date="2024-05" db="EMBL/GenBank/DDBJ databases">
        <title>Genome sequencing and assembly of Indian major carp, Cirrhinus mrigala (Hamilton, 1822).</title>
        <authorList>
            <person name="Mohindra V."/>
            <person name="Chowdhury L.M."/>
            <person name="Lal K."/>
            <person name="Jena J.K."/>
        </authorList>
    </citation>
    <scope>NUCLEOTIDE SEQUENCE [LARGE SCALE GENOMIC DNA]</scope>
    <source>
        <strain evidence="2">CM1030</strain>
        <tissue evidence="2">Blood</tissue>
    </source>
</reference>
<name>A0ABD0RF95_CIRMR</name>
<evidence type="ECO:0000313" key="2">
    <source>
        <dbReference type="EMBL" id="KAL0197204.1"/>
    </source>
</evidence>
<gene>
    <name evidence="2" type="ORF">M9458_005744</name>
</gene>
<evidence type="ECO:0000256" key="1">
    <source>
        <dbReference type="SAM" id="MobiDB-lite"/>
    </source>
</evidence>
<proteinExistence type="predicted"/>
<feature type="non-terminal residue" evidence="2">
    <location>
        <position position="1"/>
    </location>
</feature>
<organism evidence="2 3">
    <name type="scientific">Cirrhinus mrigala</name>
    <name type="common">Mrigala</name>
    <dbReference type="NCBI Taxonomy" id="683832"/>
    <lineage>
        <taxon>Eukaryota</taxon>
        <taxon>Metazoa</taxon>
        <taxon>Chordata</taxon>
        <taxon>Craniata</taxon>
        <taxon>Vertebrata</taxon>
        <taxon>Euteleostomi</taxon>
        <taxon>Actinopterygii</taxon>
        <taxon>Neopterygii</taxon>
        <taxon>Teleostei</taxon>
        <taxon>Ostariophysi</taxon>
        <taxon>Cypriniformes</taxon>
        <taxon>Cyprinidae</taxon>
        <taxon>Labeoninae</taxon>
        <taxon>Labeonini</taxon>
        <taxon>Cirrhinus</taxon>
    </lineage>
</organism>